<keyword evidence="2 7" id="KW-0813">Transport</keyword>
<keyword evidence="4 7" id="KW-0812">Transmembrane</keyword>
<dbReference type="InterPro" id="IPR023996">
    <property type="entry name" value="TonB-dep_OMP_SusC/RagA"/>
</dbReference>
<evidence type="ECO:0000256" key="1">
    <source>
        <dbReference type="ARBA" id="ARBA00004571"/>
    </source>
</evidence>
<feature type="chain" id="PRO_5042014189" evidence="8">
    <location>
        <begin position="20"/>
        <end position="1041"/>
    </location>
</feature>
<keyword evidence="10" id="KW-0675">Receptor</keyword>
<organism evidence="10 11">
    <name type="scientific">Plebeiibacterium marinum</name>
    <dbReference type="NCBI Taxonomy" id="2992111"/>
    <lineage>
        <taxon>Bacteria</taxon>
        <taxon>Pseudomonadati</taxon>
        <taxon>Bacteroidota</taxon>
        <taxon>Bacteroidia</taxon>
        <taxon>Marinilabiliales</taxon>
        <taxon>Marinilabiliaceae</taxon>
        <taxon>Plebeiibacterium</taxon>
    </lineage>
</organism>
<dbReference type="AlphaFoldDB" id="A0AAE3MFM9"/>
<dbReference type="NCBIfam" id="TIGR04056">
    <property type="entry name" value="OMP_RagA_SusC"/>
    <property type="match status" value="1"/>
</dbReference>
<dbReference type="NCBIfam" id="TIGR04057">
    <property type="entry name" value="SusC_RagA_signa"/>
    <property type="match status" value="1"/>
</dbReference>
<evidence type="ECO:0000259" key="9">
    <source>
        <dbReference type="Pfam" id="PF07715"/>
    </source>
</evidence>
<evidence type="ECO:0000256" key="6">
    <source>
        <dbReference type="ARBA" id="ARBA00023237"/>
    </source>
</evidence>
<keyword evidence="5 7" id="KW-0472">Membrane</keyword>
<keyword evidence="8" id="KW-0732">Signal</keyword>
<dbReference type="RefSeq" id="WP_301200287.1">
    <property type="nucleotide sequence ID" value="NZ_JAPDPI010000027.1"/>
</dbReference>
<dbReference type="Proteomes" id="UP001207408">
    <property type="component" value="Unassembled WGS sequence"/>
</dbReference>
<evidence type="ECO:0000313" key="11">
    <source>
        <dbReference type="Proteomes" id="UP001207408"/>
    </source>
</evidence>
<reference evidence="10" key="1">
    <citation type="submission" date="2022-10" db="EMBL/GenBank/DDBJ databases">
        <authorList>
            <person name="Yu W.X."/>
        </authorList>
    </citation>
    <scope>NUCLEOTIDE SEQUENCE</scope>
    <source>
        <strain evidence="10">D04</strain>
    </source>
</reference>
<feature type="signal peptide" evidence="8">
    <location>
        <begin position="1"/>
        <end position="19"/>
    </location>
</feature>
<evidence type="ECO:0000256" key="8">
    <source>
        <dbReference type="SAM" id="SignalP"/>
    </source>
</evidence>
<dbReference type="Gene3D" id="2.170.130.10">
    <property type="entry name" value="TonB-dependent receptor, plug domain"/>
    <property type="match status" value="1"/>
</dbReference>
<evidence type="ECO:0000256" key="5">
    <source>
        <dbReference type="ARBA" id="ARBA00023136"/>
    </source>
</evidence>
<dbReference type="InterPro" id="IPR023997">
    <property type="entry name" value="TonB-dep_OMP_SusC/RagA_CS"/>
</dbReference>
<comment type="subcellular location">
    <subcellularLocation>
        <location evidence="1 7">Cell outer membrane</location>
        <topology evidence="1 7">Multi-pass membrane protein</topology>
    </subcellularLocation>
</comment>
<evidence type="ECO:0000256" key="3">
    <source>
        <dbReference type="ARBA" id="ARBA00022452"/>
    </source>
</evidence>
<comment type="similarity">
    <text evidence="7">Belongs to the TonB-dependent receptor family.</text>
</comment>
<accession>A0AAE3MFM9</accession>
<gene>
    <name evidence="10" type="ORF">OM074_13540</name>
</gene>
<dbReference type="InterPro" id="IPR037066">
    <property type="entry name" value="Plug_dom_sf"/>
</dbReference>
<dbReference type="Pfam" id="PF07715">
    <property type="entry name" value="Plug"/>
    <property type="match status" value="1"/>
</dbReference>
<keyword evidence="11" id="KW-1185">Reference proteome</keyword>
<name>A0AAE3MFM9_9BACT</name>
<dbReference type="InterPro" id="IPR012910">
    <property type="entry name" value="Plug_dom"/>
</dbReference>
<dbReference type="InterPro" id="IPR008969">
    <property type="entry name" value="CarboxyPept-like_regulatory"/>
</dbReference>
<dbReference type="InterPro" id="IPR039426">
    <property type="entry name" value="TonB-dep_rcpt-like"/>
</dbReference>
<keyword evidence="6 7" id="KW-0998">Cell outer membrane</keyword>
<dbReference type="SUPFAM" id="SSF49464">
    <property type="entry name" value="Carboxypeptidase regulatory domain-like"/>
    <property type="match status" value="1"/>
</dbReference>
<sequence>MKNIFSIMILLCIGISAMAQEKITGIVLDDAGMPLPGVNVVIKHTTTGTITNIDGEFVLENVKSEDILVFSFISFKTVEKKVAEQSHFIITLQSESIGLNEVVAVGYGTTKKRDLTGAVAKVSPVDLVKSPTANYDQALAGRVAGVQVSSADGTPGEGLNIVIRGGNSITGDNSPLYVVDNIPLEDFDPASISSSDIKSFDVLKDASATAIYGSRGANGVIIITTKSGRTDGRTDISVNASSGLQWIPTRLEVLSPYEYVKYQKEVAYAKDGYNPSENVGHFIKHWIDPEMYRDVKGTSWQDEIFQTSTIQNYNLSLSTGNKTTTLYYSGEFLNQEGTLINTGFKKINNRLKFTHKLNDKAQVGGNLQYSYNNREGINIAGNNYTSIIKDAITFRPVEPLVSDGLVGGVDLNDPNDLRFNPVQTLTNTDRQRRQEVIRTDAFLNYKLTKTLSLRMSGVYQVDNRRETLFYGKDTREGTRGNDGINGSVINRRYQTLSTSNTLNFNKTYKKVHKVGALAGIEIQDRVSEYSKLKNTQLPTDAFGIDKISIGTAPTIPETSKSGNSLLSYFGRVNYSYKQRYLLTANFRADGSSKFNKDNRWGYFPSFSAAWRMGEEDFIRNMGIFSNLKLRGGWGLTGNNRIGDFAAFNLLNVSSSSGYTFNEQYIPGAYQSNMGVPDLRWETTAQVNVGIDMGFFNQRIQAVVDYYKKNTDDLLLNAEMALSTGFNRVQQNVGEVENQGLELSLNTVNVKTKNFKWATSFNISFNKNKTIKLNRGQDAIYTNPDWASSYNEYQYITKVGEPVGMIYGLEYERLYQYEDFVWDNKTQTYDLKEGVADNGARPVAPGSIMFKDQNGDGTINEQDRVIIGDPHPDHFGGLTNDFQWKNFDCQVFFQWSVGHDILNANRIEFEQPQARTNSGLVGLANLWTPNNTNTDVNTIRYQTVYGKAPKGNNVDDRYIEDGTYLKLKTVSLGYTLPETLLTKLGLKKCRVYVSGQNLVTWTNYSGYDPDVSVGKYGALTPHLDYSAYPQSSIFSGGVEVTF</sequence>
<evidence type="ECO:0000256" key="4">
    <source>
        <dbReference type="ARBA" id="ARBA00022692"/>
    </source>
</evidence>
<keyword evidence="3 7" id="KW-1134">Transmembrane beta strand</keyword>
<dbReference type="InterPro" id="IPR036942">
    <property type="entry name" value="Beta-barrel_TonB_sf"/>
</dbReference>
<evidence type="ECO:0000256" key="7">
    <source>
        <dbReference type="PROSITE-ProRule" id="PRU01360"/>
    </source>
</evidence>
<dbReference type="SUPFAM" id="SSF56935">
    <property type="entry name" value="Porins"/>
    <property type="match status" value="1"/>
</dbReference>
<dbReference type="EMBL" id="JAPDPI010000027">
    <property type="protein sequence ID" value="MCW3806654.1"/>
    <property type="molecule type" value="Genomic_DNA"/>
</dbReference>
<dbReference type="GO" id="GO:0009279">
    <property type="term" value="C:cell outer membrane"/>
    <property type="evidence" value="ECO:0007669"/>
    <property type="project" value="UniProtKB-SubCell"/>
</dbReference>
<dbReference type="PROSITE" id="PS52016">
    <property type="entry name" value="TONB_DEPENDENT_REC_3"/>
    <property type="match status" value="1"/>
</dbReference>
<evidence type="ECO:0000313" key="10">
    <source>
        <dbReference type="EMBL" id="MCW3806654.1"/>
    </source>
</evidence>
<dbReference type="Gene3D" id="2.60.40.1120">
    <property type="entry name" value="Carboxypeptidase-like, regulatory domain"/>
    <property type="match status" value="1"/>
</dbReference>
<proteinExistence type="inferred from homology"/>
<comment type="caution">
    <text evidence="10">The sequence shown here is derived from an EMBL/GenBank/DDBJ whole genome shotgun (WGS) entry which is preliminary data.</text>
</comment>
<dbReference type="Pfam" id="PF13715">
    <property type="entry name" value="CarbopepD_reg_2"/>
    <property type="match status" value="1"/>
</dbReference>
<dbReference type="Gene3D" id="2.40.170.20">
    <property type="entry name" value="TonB-dependent receptor, beta-barrel domain"/>
    <property type="match status" value="1"/>
</dbReference>
<evidence type="ECO:0000256" key="2">
    <source>
        <dbReference type="ARBA" id="ARBA00022448"/>
    </source>
</evidence>
<protein>
    <submittedName>
        <fullName evidence="10">TonB-dependent receptor</fullName>
    </submittedName>
</protein>
<feature type="domain" description="TonB-dependent receptor plug" evidence="9">
    <location>
        <begin position="111"/>
        <end position="220"/>
    </location>
</feature>